<keyword evidence="4" id="KW-0963">Cytoplasm</keyword>
<dbReference type="InterPro" id="IPR036116">
    <property type="entry name" value="FN3_sf"/>
</dbReference>
<protein>
    <recommendedName>
        <fullName evidence="19">Immunoglobulin I-set domain-containing protein</fullName>
    </recommendedName>
</protein>
<dbReference type="CDD" id="cd00160">
    <property type="entry name" value="RhoGEF"/>
    <property type="match status" value="1"/>
</dbReference>
<evidence type="ECO:0000259" key="14">
    <source>
        <dbReference type="PROSITE" id="PS50011"/>
    </source>
</evidence>
<dbReference type="InterPro" id="IPR000719">
    <property type="entry name" value="Prot_kinase_dom"/>
</dbReference>
<feature type="domain" description="Ig-like" evidence="15">
    <location>
        <begin position="938"/>
        <end position="1026"/>
    </location>
</feature>
<dbReference type="InterPro" id="IPR003599">
    <property type="entry name" value="Ig_sub"/>
</dbReference>
<feature type="domain" description="Ig-like" evidence="15">
    <location>
        <begin position="2542"/>
        <end position="2633"/>
    </location>
</feature>
<feature type="domain" description="Protein kinase" evidence="14">
    <location>
        <begin position="7270"/>
        <end position="7527"/>
    </location>
</feature>
<feature type="domain" description="DH" evidence="13">
    <location>
        <begin position="156"/>
        <end position="334"/>
    </location>
</feature>
<dbReference type="Gene3D" id="2.30.29.30">
    <property type="entry name" value="Pleckstrin-homology domain (PH domain)/Phosphotyrosine-binding domain (PTB)"/>
    <property type="match status" value="1"/>
</dbReference>
<reference evidence="18" key="3">
    <citation type="submission" date="2024-02" db="UniProtKB">
        <authorList>
            <consortium name="WormBaseParasite"/>
        </authorList>
    </citation>
    <scope>IDENTIFICATION</scope>
    <source>
        <strain evidence="18">pt0022</strain>
    </source>
</reference>
<keyword evidence="8" id="KW-0393">Immunoglobulin domain</keyword>
<feature type="domain" description="Ig-like" evidence="15">
    <location>
        <begin position="5234"/>
        <end position="5326"/>
    </location>
</feature>
<dbReference type="SUPFAM" id="SSF56112">
    <property type="entry name" value="Protein kinase-like (PK-like)"/>
    <property type="match status" value="2"/>
</dbReference>
<sequence>MNLASRRQRQYQRKYNSYRKYTATEDVNYAAHTSRSSYRSESVTSRSSDHGRSSSSEIIAVSETRSLPVYIATQDYIPEPDDIESISLEQGQIVEVLDKKNAASWLIRTKARPPKSGWVPGSYFESPTEYYKQRKRTRELVNSDLNLTDEQEAIMKRDQVYHDLLRSEEEFVNELRTIVDTYLKALDDERIPDEVKEKKNELIMNLKQLHNFHANIMLKGLQYYSDDPNKVGQTFTRLSRDFDLHIQFHHNLPHVKELLKEKTISDFLQDLSNKVEAGTKTFEEHLQNVADRIVQYQNYFKEFVKYASRAKLNTKIMQKALELMMSVPERANDMIYIRNIEQYPGDLSKLGRLYRHDSFLVWEGEQEPIERHVFLFKNKLMFTDKNNTKDVPSYKHYASIRLDKYAIRISETEPNTLEFQPNEPGIPEFQIRAKDIQSMEFVRQAWLKDINEMKGHDEQDMEVDTISELDVTMSDVRSEFSEYSTISRSLFGPEEGPPRKKIKSPPVISPTASTTSLYSGGSSSIDWTTTGTTLDMQGTRVTRTQYGFRTLQESSAKMCLKVTGYPLPEITWYKDDQMLNEDERHTFYADEDGFFALTIDPVQVEDTGRYTCMATNEYGQASTSAFFKVLKVEKEAAPPTFVTTLRDQEVKEGEMVSFECEVEGWPEPELIWLVDEQPLRPSHDFKLEYDGQNAKLEIRDAQPEDTGIYTVRIKNEFGSVESNARLVVEPDPDKNYIAPEFQAVIEDVECNEGDTVKFKAVVTGDPVPDIIWMINGIPLSESDKIKFISEDGICILTITDVSRHFDGTVTCQSVNRLGTQNCDAQLKVRVPPSPPHFERPLEDKILQEEQTVVLETEVSGFPDPNVSFMIKGKPIVSGQNGIEIVNRGDGCYRIEISKANIDLHDGEIVCTAINEHGQAESRARIVVECIDKDSFSAPTFVKDIEDQTVKYGEMAIFETSIRGSPNPEISWFINGQKVDKTTPGIHFETQSVTDHKLIVDSAQYAGTILCRAENSVGRYETKAKLTVISAEKKKRAPEFIEKLIDTNVTEGSNAVFEVRVEAEPTANLKWFLGEKELTESERVKIREFDGSWKLEINKLTTEESGIIRCVAENSEGSSETSAHLTVSKKSFAPQFKDRPKNVTVEQGQEARFQARAIALPEPVYQWSIGGRKIKETTEGAKVETVNGVSTLIIDTKIFDSSTISVTATNSIGVDETGALLTVQEKAMKEQQMNVPVITKTLYDQTVKSGEMANFEVSVEPNEIIAEWYNNGKQLIDGMPGVKISQQNSNFMLTIDSAQYAGVITFKASNKAGKAESSANLIAIQEKIIQKAPEFLNTLNDISVKEGDKVEVTIESDGNATFEWVLNEKTLQNGIGGITIKNEESKSVLIFDQVSLEQVGNIKVIATNEGGQAFSSFNMTVTEKDIAPEIIAGPNSLSIKENDTAEFRVEITGKPTPIVKWQLNGRELSPSDTNITIKSFEEVYILKIEKANVKHAGEVVVTAENAGGMVGKEVVLKVEPDLTKPIFKTHLIDRSVNEGEPLRWDVAIERPYKGVTVKWFLNGKELTNNENVQIIDDGEGKYHITMNEAKSDMSGTLIVKATNSYGTSESHAFVEVKEVNRKPEIIRQPQDHTVDENETVKFSAIIFGKPTPTVNWYMDEMKLENSSEVGVKFDENTGKTSIKIFKANLTDSGKKITMKAENAEGQVEASATLTVNKKSEPPSILTEMKSRQVNEGETVNFSIKVTGYPTPEVAWFHNGEPIVPGGNIKITEEDGMHTLVLNDILPEQSGEISCEARNSVGSKKQLATLAIKPTGKAPFFERNIEDKLVVEGEKLIMVAKLAEVKPSPTITWLKDGKPLQNDHFKLSRENDGTLKLEIDSVEVDDKSRITIRAENQFGSADCSASIGVTKKRPIAKPAFLSDIPATTITEGESLNVKVIITGDPTPFTKWYINDQLVVATEDTEMKEENGVYSLTIHGCTKDMTGTIKCIAYNKAGEVTTQGSLTVLTPIPVEFETSLCDAVCREGDTLKLKAVLMGEPTPRVSWYVNGKKLEESQNIKIHAEKGTYTVTIRNITCDYSGKVVCEAVNEYGKAVSEASLLVLPRGEPPDFIEWLSNVKARQGSQVTHKVVFTGDPKPNLTWYINNEEMKNSDEIVIVTDDNTSTLVIKNFNQDKHTGEIICKAENDAGEVSCTASMGPYTSDIFSESQTESEAMAEEVLNFDEGPEFGTEIDSIEEFQRTPTPIMAPKFITKIKDTRAARGHQAIFECVVPDTKGVCCKWLKDGREIELIARIRVQTRTIEGYVTSELIIDNVIPEDAGKYTVVVENVAGKDSCEANLNVIEVLMKPETRAPEFIVAIQDKTCNEAEKVIFECKVVGEPEPTISWFHEKTAIVEEASKTIIESEGAIQRLVIVSADVVDRGQYICLAENVEGKAESKATLTVLAEAPQFTRHISSKEVSIGEKVILDCSVKGSPQPTVQFYRESIRIISDSHHSIEHDSSNVHWRMVIEKTEESDFRKYHAVAINSVGMAESEAEIRQKEISRKLELTGVLKDRKVTEGDEVIMEVKFSGMKPSDVKWFKDSKEIVEEREKLVIKTEEGHSTLIIKNAKPEESGNYRVELINSESKETSSATVTVESVAVPPQFTEMLTDVEVHELETTEMKVTATGIPTPEIQWFKNDVPVQIDSERIFVRETGTGQHILTIKQMQMEDAGVYSCKASNKAGSDECKANFAVLEILQEPKFTNELSEIKVKEVETAELTVTVTGKPIPEVCWIKDGIPVNIDNVHFATKQDENGQHTLVIKQARLDDAGIYSCKASNKAGETEIKILFAVEQEIEVPQFLEELKEFAVQKGETAELSVTVTGKPTPEITWYKDGIPVNIDNKHIFMKTNEANHSTLIIKEARLKDSGVYSCKATNIIGIAKTEAKFAVEEFIEVPKFIEYLQEISVQENETAQLSVTVVGKPSPEVVWLKNGVSINIDNDHIFSKKDEQGHHTLIIKEARLEDMGTYSCKAINLAGTEEIETKLAVISELIPPVFTDEIGELEIQEGEKAELKCTVIGKPVPEVTWLRNGIVIHIDNTHFFKKDDETGRQTLIIANVNREDFGTYTCIATNSIGSAEIAGKIKFPKYGFEKMKEEEVKPMFIEPLETHTVKEGETISIKCRVNENAGAEIHWYLGDKPIQSNEHLMVEKLENGIMKLIIQNATKEDVGVYRCEAVNKSGKAATTAKVNFAIEDDLKEREDELPVSIGFIQPLGDIVAANNSVAELSCILNATRDDVQIHWSKDGLEVSPQHVTIEQFVDGTQKLKIAKVTTKDAGIYRCTASIGDSSAWTEGKLTILEKAKTTTQDEGPPEFTELLKSCTVAENAEVILQCKLKGLPRPTISWMKDGIKLDQNHRMITEYHEDGTIMLKIKNARKEDSGEYRCDAVNTYGAAWTAGPVRVATESELQREGEAPDFIEPIKPVTVSVGETAILEGKVKGQPKPEIKWFNGENILKETSNIQLENLPDGTQRLTIKNATVDDIGEYRCVASNQYGDVWSDVTLTVQVPISEEENGMEYVAPTFLRTLEGIHAKELEHVVLECKIIGEPMPEIKWFKDKEEISANDTHFKKETLPDGTARLIIDSVNKDDSGEFRCEAQNKFGTARTDAMLNVWYDFEVPVQSEIPPEFAQELKAVQAIEGQQISFECRVAGVPVPEVKWFRDGEELKSDEHVSIENLPDGTNRLVIDSVDVEDQGNYRCEATNSAGSMSSKAPLTVNELETLKLKKGLTDTKVEIGTKIRLFVEVEGKPKIVRWFHGKDEIKANKRTKLETITEHEYSLETDEAESSDEGTYRVVLSTDTETVESSCAVIVFKHETAPVFRKGLQDQNVPKGTKLVLEVELDDTPKQIKWLKSGIPIDDEIMEVKDLGNGKYQLIIDEIKENDTGEYTVQVSNNAGTIESKANITLKAEKPEIISKLKPVTAEVGEKVTFEAETKGTIKQVKWYKNGVEAKDVETKEVGDNKYQLIIDKATKDDEAEYKVVLSNEEGDADSSAKLTVKLPKIEFTKSLEDQTIDAGTKAVLSIEVNLPPKQVKWYKNGKEITESDKAKPNKLNDNTYQLIIPDASKDDTADYKVVLITDDETVDSSCALTVKLPKLIIVRGLENQSVNVGEKVLLGVEVNTPPKSVKWYKNGREIGSGDKAKPKEVNDKNYQLEISSATEDDAFDYKVILSNDEDSVESSCTLTVKKPIEKPSIKKGIEDQFIAIGKPLEIAIETKGEPKVVKWYKNGQLLSGEISKTVKTEKIDDNNYVLKVEKCTLDDSGTYSVEVQNEAGQAKSSGEIVVEDKLNFLIPLEDVEVIEAEQAVFMVETNVHPRIVKWYKNGQEIKAISGRIEMKNNTTRFQLIIKKAEIDDKADYKVVLSNSAGDLESSAKLTVKKSKGQPKIIKGLEDQVIAKGDQLILEIKVEEEPTEVRWLKNGVALPENVEAKIEKVDEQLYRLTIPQIDTTDAGTYSVEVINEVGKVQSTGNVDVDLKPEIVKGLEDCEINEGDEQLFKVETNVPVREVKWYKNGQEIKPSPKIITKQITSKKFELIVPEASIDDTATYKVTLSNKAGTCDSSANLTVVKPNVLKVLENLKDVEVNEGEPIKLSIKVEGKPKTVKWFKNGQEMKPDDRVQITENPETGEYTLTIPESLASDDAAYRVVLSNKLGEVQSGSISRVKPKKIEPIISAATFITPLEDVVIPEGANLTLKCKVSGEPTPTLKWYKDGIEITKNDRVVMRMALDGTATLRILDSKKKDTGRYTVSAINSAGESKSECNVQILDAEELPSAPKFVIPLKDVVAEIGTKAEFNVKVRGIPKPTLKWLIANQDVSNLDGIKIEDLSDGNWSMIIENVTEAFIGRIKCVAINEHGKTECESQLIQTDSKLGKVKSDEGYPPKFNVPLWDRRILEGQVTTIECHVDAKPIANIVWTKDGITLTESDRIEIRNTPDGACRVRISNFCDDDVGIYKCTASNTFGTTDTRSNLNIQIKEKEEIVSKKEFPPRFNPPLMDKFADIDETIRLSCKVDASPKAAITWYKDGVPLRSNGRIIIENDNDGNCLLTINHSTESDDGAYRCVATNDIGSCNSACMVSIRKIKEEIKKEGEEPFFTKGLVDKWLERGDKLILQCTVIGDPKPEIRWYRNGILLRSNNKINIENTSDGLCTLTIDECAMSDEGIYRCDAENCNGKARTQSTVHIERPIEKLEKKLVEGQAPRFIIPLQDITVYPGSAIDLECKVVGDPMPTIKWSKDGMILRDDSRYQWEIDATAGTYRLKINGANVNDEGAYRCVATNVAGSATTKSFVRIDDGSLIQKPSSNEPPRFTIALGDARAIEGQPLKLECKIEGAPLTDLIWYKDGERIIPDDRIKIESDSDGRTRLIINSCIANDEGLYRVIATNPFGSAHSKATATVKKVLQDATNGFIDGEKFDAYRAPRVIVPLESIKIMEGNDFTLRCKFSGDPRPKIKWFKNGERVYSYGHCTLTESADGNCELTVKNANRFDGGCYRCVAENMYGSDRTICEVAVQLKEKKPQRNFEDEIREGNAPGFSVPLTMKRVKAGDTVILECVPYGKPFPEIKWLKDGIEIECNDKIRIESLDDKTQRIILKDVDFFAEGFYRCVATNEYGTASTKGEIALEGDRTLLAKKMEPLINEEPVESKPRIRRGLYNMSVHQGNTIEMQVCTSGWPTPTVKWFKNGQELKSSGPDGPVVVWTDERGIHHCVILNASPEDEAEYALEATNKLGTARTEGAITIIRPREVPGYEDDRDRGGMPYPPGFIRQLKNKHVFSHMPTIFDCLVVGYPPPEVDWFHNGKRIIPGGRIRIQSCGGGSHAIIIMDTLPEDAGEYVAIARNSHGQASSSAVLDVTVPLLDSIKFDGSIDVTPYLTEEYGFKKVPHHNIPTPPDRGPFIKEVTGHYLTLSWIPTKRAPPRYPQVTYVIEIRELPGKDWMLLDYNIPEPVCKVRNLELGKSYQFRVRAENIYGISDPSPASPPSRLMAPPQPVLDKNKRVIPLLDPYTEKALGQAHAEQYACAPWFAPGVEEKRFCGENDMLSITLCVSGYPDPKIVWKFRNMDLDTGPMSRIRVLTHAGTETTLMINGFSKENVGQYQCIATNQYGEAQQNIQVLLGARPKFIQPLINKVIPNSKPLRLDVRVEGSPFPELKWMKDWRPIVGSSHVNFVREGSLCSLIINEPLWCDCGIYSVVAINDAGRATTSCSVTIEADGDFSTMHDIRKEKSRMTLEARKVREIYEIDENDEKAAAAGATFHVTEISTRKRYLAQLRALDENLARNIEMQNNLDHPNIIQLHQAIMDQGIAVLIYENANRSLLDSLISSPAEKTQHVAVERQVQIFIKQLLCALKCMHDRRIAHLDIRPEVILLQDNHLRLADFCQSRRLVRGKVIANIMGSPEFVSPEIAAGIPVTLASDLWSVGTLTYVLLSGISPFLGDNDTETVRNVMLGNYTLDNEEFSQISNNAKDFVSKLLVLDPRGRLNVDQALRHPWLSEKCLENAPITSECLREFKYKHKWLERRVFVQQTPSDQLMSVVQSPNVNLVGTNLPQRVQQGLAHSEPYDIYDYLRIKDRISPRDVIYENAPKRHLQLQEKGETSNRRILQQKPQISSEFFDDSMLPLQLVHGEHRQIEEEIANRILSDISEETSITSSVASHDEPESFHRISERQMKQKKSRSKSSTPQVEGFSLDGTPIASPVGTGSAGTSFPEYYSNTDVYRHPVQLDPNIPVGAPLFLEGLEHHSLVPEDVSPNTRSPRSLPLLPGTKSPVLLSPKREFTMGVVIATKKGTKGEIIMSTPQILEIKQYPEKQKAYERIHEDEFDNFMIEIEEMKKKRRKEHEDMERLRPKNIYNEEIDFKKPDIDDDEFPWESQYQIGPETLLLATRGAGFNARVRDYRRELWGDGAPLVTQGYLGYRNQDITVRERRRFTDLIREDENIAKSVENLDRSMHGSHLGAIKRIRSDISKAVPIVSKENGTFGAIFRNRLKDVPFIENGCTVIFKCAVVGNPQPTIEWFFNEISIVDDNKHNIFYENGDCQLTIQMTDITDLGEYSCIASNEHGVDRTCARLITGDTPAPPGRPQVELSSDTEVFITWEIPQMSHGLECFMYKLEVRPAGENDHFSEWHLVSDKIEDEAAIVRYLTPQGIYQFRVIAKNEFGWGSPSLTSRIIQTHPKGSPKLQIEMIRSQCRVCVISKPPQTRLISKSKKLGEITEEDEEKTEAEEFVPKAQTEILALNTSEDPQKRFRLIAPIPRGRFGEIAFGIDTSRESDAHCMAKIRNINVEGANGTMEFEAMKDCQQENIACLIAAYQRSNLLFLFMERYREDIFERFTYRDNYNEEQISRVIIQIASALHWIHFKGYVHMDIQASNILFESRQSWQIKLTDFASAQKISHEIKQPLKPNLYWSSPEILRTDEKKTSITVQTDIWSLGVITFCLLSGFHPFASADDSDDEIKQSIIYQKCNPNLIQVQATEESLKFVTWALKKDPMRRMRTDEALTHRWLSMDRVMIRRRETVNYSSSRLRRTAILTANHIKDNPPSNDRFAGPLF</sequence>
<dbReference type="SMART" id="SM00406">
    <property type="entry name" value="IGv"/>
    <property type="match status" value="9"/>
</dbReference>
<feature type="domain" description="Ig-like" evidence="15">
    <location>
        <begin position="4038"/>
        <end position="4128"/>
    </location>
</feature>
<feature type="domain" description="Ig-like" evidence="15">
    <location>
        <begin position="3139"/>
        <end position="3228"/>
    </location>
</feature>
<evidence type="ECO:0000259" key="13">
    <source>
        <dbReference type="PROSITE" id="PS50010"/>
    </source>
</evidence>
<dbReference type="InterPro" id="IPR001452">
    <property type="entry name" value="SH3_domain"/>
</dbReference>
<dbReference type="Pfam" id="PF00621">
    <property type="entry name" value="RhoGEF"/>
    <property type="match status" value="1"/>
</dbReference>
<evidence type="ECO:0000259" key="11">
    <source>
        <dbReference type="PROSITE" id="PS50002"/>
    </source>
</evidence>
<dbReference type="InterPro" id="IPR013783">
    <property type="entry name" value="Ig-like_fold"/>
</dbReference>
<dbReference type="GO" id="GO:0004674">
    <property type="term" value="F:protein serine/threonine kinase activity"/>
    <property type="evidence" value="ECO:0007669"/>
    <property type="project" value="UniProtKB-KW"/>
</dbReference>
<feature type="domain" description="Ig-like" evidence="15">
    <location>
        <begin position="5453"/>
        <end position="5544"/>
    </location>
</feature>
<dbReference type="Gene3D" id="3.30.200.20">
    <property type="entry name" value="Phosphorylase Kinase, domain 1"/>
    <property type="match status" value="1"/>
</dbReference>
<feature type="domain" description="Ig-like" evidence="15">
    <location>
        <begin position="2837"/>
        <end position="2927"/>
    </location>
</feature>
<dbReference type="SUPFAM" id="SSF48726">
    <property type="entry name" value="Immunoglobulin"/>
    <property type="match status" value="56"/>
</dbReference>
<feature type="domain" description="Ig-like" evidence="15">
    <location>
        <begin position="739"/>
        <end position="829"/>
    </location>
</feature>
<evidence type="ECO:0000259" key="12">
    <source>
        <dbReference type="PROSITE" id="PS50003"/>
    </source>
</evidence>
<keyword evidence="5" id="KW-0677">Repeat</keyword>
<evidence type="ECO:0000259" key="16">
    <source>
        <dbReference type="PROSITE" id="PS50853"/>
    </source>
</evidence>
<feature type="domain" description="Ig-like" evidence="15">
    <location>
        <begin position="639"/>
        <end position="727"/>
    </location>
</feature>
<dbReference type="FunFam" id="2.60.40.10:FF:000345">
    <property type="entry name" value="Muscle M-line assembly protein unc-89"/>
    <property type="match status" value="9"/>
</dbReference>
<dbReference type="InterPro" id="IPR011993">
    <property type="entry name" value="PH-like_dom_sf"/>
</dbReference>
<proteinExistence type="inferred from homology"/>
<feature type="domain" description="PH" evidence="12">
    <location>
        <begin position="346"/>
        <end position="455"/>
    </location>
</feature>
<feature type="compositionally biased region" description="Basic and acidic residues" evidence="10">
    <location>
        <begin position="6681"/>
        <end position="6696"/>
    </location>
</feature>
<dbReference type="SMART" id="SM00408">
    <property type="entry name" value="IGc2"/>
    <property type="match status" value="45"/>
</dbReference>
<feature type="domain" description="Ig-like" evidence="15">
    <location>
        <begin position="2351"/>
        <end position="2440"/>
    </location>
</feature>
<dbReference type="SMART" id="SM00326">
    <property type="entry name" value="SH3"/>
    <property type="match status" value="1"/>
</dbReference>
<feature type="region of interest" description="Disordered" evidence="10">
    <location>
        <begin position="31"/>
        <end position="57"/>
    </location>
</feature>
<feature type="domain" description="Ig-like" evidence="15">
    <location>
        <begin position="1037"/>
        <end position="1125"/>
    </location>
</feature>
<dbReference type="Pfam" id="PF22697">
    <property type="entry name" value="SOS1_NGEF_PH"/>
    <property type="match status" value="1"/>
</dbReference>
<feature type="domain" description="Ig-like" evidence="15">
    <location>
        <begin position="2010"/>
        <end position="2094"/>
    </location>
</feature>
<dbReference type="GO" id="GO:0060298">
    <property type="term" value="P:positive regulation of sarcomere organization"/>
    <property type="evidence" value="ECO:0007669"/>
    <property type="project" value="UniProtKB-ARBA"/>
</dbReference>
<dbReference type="SMART" id="SM00060">
    <property type="entry name" value="FN3"/>
    <property type="match status" value="2"/>
</dbReference>
<feature type="domain" description="Ig-like" evidence="15">
    <location>
        <begin position="3350"/>
        <end position="3441"/>
    </location>
</feature>
<dbReference type="SMART" id="SM00325">
    <property type="entry name" value="RhoGEF"/>
    <property type="match status" value="1"/>
</dbReference>
<comment type="similarity">
    <text evidence="2">Belongs to the protein kinase superfamily. CAMK Ser/Thr protein kinase family.</text>
</comment>
<feature type="domain" description="Ig-like" evidence="15">
    <location>
        <begin position="1721"/>
        <end position="1809"/>
    </location>
</feature>
<feature type="compositionally biased region" description="Low complexity" evidence="10">
    <location>
        <begin position="34"/>
        <end position="46"/>
    </location>
</feature>
<feature type="domain" description="Ig-like" evidence="15">
    <location>
        <begin position="1916"/>
        <end position="2004"/>
    </location>
</feature>
<dbReference type="PROSITE" id="PS50010">
    <property type="entry name" value="DH_2"/>
    <property type="match status" value="1"/>
</dbReference>
<keyword evidence="3 9" id="KW-0728">SH3 domain</keyword>
<feature type="domain" description="Ig-like" evidence="15">
    <location>
        <begin position="3559"/>
        <end position="3649"/>
    </location>
</feature>
<organism evidence="17 18">
    <name type="scientific">Wuchereria bancrofti</name>
    <dbReference type="NCBI Taxonomy" id="6293"/>
    <lineage>
        <taxon>Eukaryota</taxon>
        <taxon>Metazoa</taxon>
        <taxon>Ecdysozoa</taxon>
        <taxon>Nematoda</taxon>
        <taxon>Chromadorea</taxon>
        <taxon>Rhabditida</taxon>
        <taxon>Spirurina</taxon>
        <taxon>Spiruromorpha</taxon>
        <taxon>Filarioidea</taxon>
        <taxon>Onchocercidae</taxon>
        <taxon>Wuchereria</taxon>
    </lineage>
</organism>
<dbReference type="FunFam" id="2.60.40.10:FF:000344">
    <property type="entry name" value="Muscle M-line assembly protein unc-89"/>
    <property type="match status" value="4"/>
</dbReference>
<dbReference type="InterPro" id="IPR000219">
    <property type="entry name" value="DH_dom"/>
</dbReference>
<dbReference type="GO" id="GO:0045989">
    <property type="term" value="P:positive regulation of striated muscle contraction"/>
    <property type="evidence" value="ECO:0007669"/>
    <property type="project" value="UniProtKB-ARBA"/>
</dbReference>
<evidence type="ECO:0000256" key="1">
    <source>
        <dbReference type="ARBA" id="ARBA00004161"/>
    </source>
</evidence>
<feature type="domain" description="Ig-like" evidence="15">
    <location>
        <begin position="4514"/>
        <end position="4602"/>
    </location>
</feature>
<dbReference type="InterPro" id="IPR036179">
    <property type="entry name" value="Ig-like_dom_sf"/>
</dbReference>
<evidence type="ECO:0008006" key="19">
    <source>
        <dbReference type="Google" id="ProtNLM"/>
    </source>
</evidence>
<feature type="domain" description="Ig-like" evidence="15">
    <location>
        <begin position="3453"/>
        <end position="3542"/>
    </location>
</feature>
<dbReference type="FunFam" id="2.60.40.10:FF:000032">
    <property type="entry name" value="palladin isoform X1"/>
    <property type="match status" value="4"/>
</dbReference>
<feature type="domain" description="Ig-like" evidence="15">
    <location>
        <begin position="2935"/>
        <end position="3025"/>
    </location>
</feature>
<dbReference type="GO" id="GO:0040017">
    <property type="term" value="P:positive regulation of locomotion"/>
    <property type="evidence" value="ECO:0007669"/>
    <property type="project" value="UniProtKB-ARBA"/>
</dbReference>
<feature type="domain" description="Ig-like" evidence="15">
    <location>
        <begin position="3032"/>
        <end position="3119"/>
    </location>
</feature>
<feature type="domain" description="Ig-like" evidence="15">
    <location>
        <begin position="4706"/>
        <end position="4800"/>
    </location>
</feature>
<feature type="domain" description="Ig-like" evidence="15">
    <location>
        <begin position="1622"/>
        <end position="1713"/>
    </location>
</feature>
<reference evidence="17" key="1">
    <citation type="submission" date="2015-03" db="EMBL/GenBank/DDBJ databases">
        <title>Wuchereria bancrofti Genome Sequencing Papua New Guinea Strain.</title>
        <authorList>
            <person name="Small S.T."/>
            <person name="Serre D."/>
            <person name="Zimmerman P.A."/>
        </authorList>
    </citation>
    <scope>NUCLEOTIDE SEQUENCE [LARGE SCALE GENOMIC DNA]</scope>
    <source>
        <strain evidence="17">pt0022</strain>
    </source>
</reference>
<dbReference type="Gene3D" id="2.30.30.40">
    <property type="entry name" value="SH3 Domains"/>
    <property type="match status" value="1"/>
</dbReference>
<dbReference type="InterPro" id="IPR036028">
    <property type="entry name" value="SH3-like_dom_sf"/>
</dbReference>
<dbReference type="PANTHER" id="PTHR47633">
    <property type="entry name" value="IMMUNOGLOBULIN"/>
    <property type="match status" value="1"/>
</dbReference>
<accession>A0AAF5Q1X0</accession>
<feature type="domain" description="Ig-like" evidence="15">
    <location>
        <begin position="6051"/>
        <end position="6141"/>
    </location>
</feature>
<evidence type="ECO:0000256" key="8">
    <source>
        <dbReference type="ARBA" id="ARBA00023319"/>
    </source>
</evidence>
<evidence type="ECO:0000256" key="4">
    <source>
        <dbReference type="ARBA" id="ARBA00022490"/>
    </source>
</evidence>
<feature type="domain" description="Ig-like" evidence="15">
    <location>
        <begin position="5023"/>
        <end position="5112"/>
    </location>
</feature>
<dbReference type="InterPro" id="IPR013106">
    <property type="entry name" value="Ig_V-set"/>
</dbReference>
<dbReference type="SMART" id="SM00409">
    <property type="entry name" value="IG"/>
    <property type="match status" value="55"/>
</dbReference>
<dbReference type="InterPro" id="IPR055251">
    <property type="entry name" value="SOS1_NGEF_PH"/>
</dbReference>
<dbReference type="Pfam" id="PF07679">
    <property type="entry name" value="I-set"/>
    <property type="match status" value="56"/>
</dbReference>
<feature type="domain" description="Ig-like" evidence="15">
    <location>
        <begin position="5127"/>
        <end position="5216"/>
    </location>
</feature>
<dbReference type="PANTHER" id="PTHR47633:SF3">
    <property type="entry name" value="STRIATED MUSCLE PREFERENTIALLY EXPRESSED PROTEIN KINASE"/>
    <property type="match status" value="1"/>
</dbReference>
<dbReference type="SUPFAM" id="SSF50044">
    <property type="entry name" value="SH3-domain"/>
    <property type="match status" value="1"/>
</dbReference>
<dbReference type="PROSITE" id="PS50011">
    <property type="entry name" value="PROTEIN_KINASE_DOM"/>
    <property type="match status" value="2"/>
</dbReference>
<dbReference type="InterPro" id="IPR013098">
    <property type="entry name" value="Ig_I-set"/>
</dbReference>
<feature type="domain" description="Ig-like" evidence="15">
    <location>
        <begin position="5678"/>
        <end position="5770"/>
    </location>
</feature>
<feature type="domain" description="Ig-like" evidence="15">
    <location>
        <begin position="3243"/>
        <end position="3335"/>
    </location>
</feature>
<evidence type="ECO:0000256" key="7">
    <source>
        <dbReference type="ARBA" id="ARBA00023179"/>
    </source>
</evidence>
<evidence type="ECO:0000256" key="3">
    <source>
        <dbReference type="ARBA" id="ARBA00022443"/>
    </source>
</evidence>
<feature type="domain" description="Ig-like" evidence="15">
    <location>
        <begin position="4606"/>
        <end position="4697"/>
    </location>
</feature>
<feature type="domain" description="Ig-like" evidence="15">
    <location>
        <begin position="2641"/>
        <end position="2731"/>
    </location>
</feature>
<feature type="domain" description="Ig-like" evidence="15">
    <location>
        <begin position="4917"/>
        <end position="5006"/>
    </location>
</feature>
<dbReference type="InterPro" id="IPR003598">
    <property type="entry name" value="Ig_sub2"/>
</dbReference>
<dbReference type="Proteomes" id="UP000093561">
    <property type="component" value="Unassembled WGS sequence"/>
</dbReference>
<evidence type="ECO:0000256" key="6">
    <source>
        <dbReference type="ARBA" id="ARBA00023157"/>
    </source>
</evidence>
<comment type="subcellular location">
    <subcellularLocation>
        <location evidence="1">Cytoplasm</location>
        <location evidence="1">Myofibril</location>
        <location evidence="1">Sarcomere</location>
        <location evidence="1">A band</location>
    </subcellularLocation>
</comment>
<dbReference type="CDD" id="cd00096">
    <property type="entry name" value="Ig"/>
    <property type="match status" value="5"/>
</dbReference>
<dbReference type="FunFam" id="2.60.40.10:FF:000107">
    <property type="entry name" value="Myosin, light chain kinase a"/>
    <property type="match status" value="7"/>
</dbReference>
<dbReference type="CDD" id="cd00063">
    <property type="entry name" value="FN3"/>
    <property type="match status" value="2"/>
</dbReference>
<evidence type="ECO:0000259" key="15">
    <source>
        <dbReference type="PROSITE" id="PS50835"/>
    </source>
</evidence>
<feature type="domain" description="Ig-like" evidence="15">
    <location>
        <begin position="2739"/>
        <end position="2825"/>
    </location>
</feature>
<dbReference type="InterPro" id="IPR011009">
    <property type="entry name" value="Kinase-like_dom_sf"/>
</dbReference>
<dbReference type="PROSITE" id="PS50003">
    <property type="entry name" value="PH_DOMAIN"/>
    <property type="match status" value="1"/>
</dbReference>
<feature type="domain" description="Ig-like" evidence="15">
    <location>
        <begin position="5564"/>
        <end position="5653"/>
    </location>
</feature>
<dbReference type="FunFam" id="2.60.40.10:FF:001409">
    <property type="entry name" value="Muscle M-line assembly protein unc-89"/>
    <property type="match status" value="1"/>
</dbReference>
<dbReference type="InterPro" id="IPR007110">
    <property type="entry name" value="Ig-like_dom"/>
</dbReference>
<feature type="domain" description="Ig-like" evidence="15">
    <location>
        <begin position="2107"/>
        <end position="2196"/>
    </location>
</feature>
<dbReference type="Gene3D" id="2.60.40.10">
    <property type="entry name" value="Immunoglobulins"/>
    <property type="match status" value="58"/>
</dbReference>
<dbReference type="SUPFAM" id="SSF50729">
    <property type="entry name" value="PH domain-like"/>
    <property type="match status" value="1"/>
</dbReference>
<feature type="domain" description="Ig-like" evidence="15">
    <location>
        <begin position="6994"/>
        <end position="7095"/>
    </location>
</feature>
<feature type="region of interest" description="Disordered" evidence="10">
    <location>
        <begin position="6675"/>
        <end position="6729"/>
    </location>
</feature>
<feature type="domain" description="Fibronectin type-III" evidence="16">
    <location>
        <begin position="7101"/>
        <end position="7199"/>
    </location>
</feature>
<feature type="domain" description="Ig-like" evidence="15">
    <location>
        <begin position="510"/>
        <end position="624"/>
    </location>
</feature>
<feature type="domain" description="Ig-like" evidence="15">
    <location>
        <begin position="4132"/>
        <end position="4222"/>
    </location>
</feature>
<dbReference type="PROSITE" id="PS50853">
    <property type="entry name" value="FN3"/>
    <property type="match status" value="2"/>
</dbReference>
<evidence type="ECO:0000256" key="5">
    <source>
        <dbReference type="ARBA" id="ARBA00022737"/>
    </source>
</evidence>
<dbReference type="SUPFAM" id="SSF49265">
    <property type="entry name" value="Fibronectin type III"/>
    <property type="match status" value="1"/>
</dbReference>
<evidence type="ECO:0000313" key="18">
    <source>
        <dbReference type="WBParaSite" id="mrna-Wban_08886"/>
    </source>
</evidence>
<evidence type="ECO:0000256" key="9">
    <source>
        <dbReference type="PROSITE-ProRule" id="PRU00192"/>
    </source>
</evidence>
<feature type="domain" description="Ig-like" evidence="15">
    <location>
        <begin position="3949"/>
        <end position="4034"/>
    </location>
</feature>
<dbReference type="FunFam" id="2.60.40.10:FF:001436">
    <property type="entry name" value="Muscle M-line assembly protein unc-89"/>
    <property type="match status" value="1"/>
</dbReference>
<evidence type="ECO:0000313" key="17">
    <source>
        <dbReference type="Proteomes" id="UP000093561"/>
    </source>
</evidence>
<dbReference type="SUPFAM" id="SSF48065">
    <property type="entry name" value="DBL homology domain (DH-domain)"/>
    <property type="match status" value="1"/>
</dbReference>
<evidence type="ECO:0000256" key="10">
    <source>
        <dbReference type="SAM" id="MobiDB-lite"/>
    </source>
</evidence>
<dbReference type="InterPro" id="IPR003961">
    <property type="entry name" value="FN3_dom"/>
</dbReference>
<dbReference type="GO" id="GO:0031672">
    <property type="term" value="C:A band"/>
    <property type="evidence" value="ECO:0007669"/>
    <property type="project" value="UniProtKB-SubCell"/>
</dbReference>
<feature type="domain" description="Ig-like" evidence="15">
    <location>
        <begin position="2246"/>
        <end position="2338"/>
    </location>
</feature>
<dbReference type="PROSITE" id="PS50835">
    <property type="entry name" value="IG_LIKE"/>
    <property type="match status" value="47"/>
</dbReference>
<feature type="domain" description="Ig-like" evidence="15">
    <location>
        <begin position="4811"/>
        <end position="4900"/>
    </location>
</feature>
<dbReference type="Gene3D" id="1.10.510.10">
    <property type="entry name" value="Transferase(Phosphotransferase) domain 1"/>
    <property type="match status" value="2"/>
</dbReference>
<dbReference type="GO" id="GO:0005085">
    <property type="term" value="F:guanyl-nucleotide exchange factor activity"/>
    <property type="evidence" value="ECO:0007669"/>
    <property type="project" value="InterPro"/>
</dbReference>
<feature type="region of interest" description="Disordered" evidence="10">
    <location>
        <begin position="488"/>
        <end position="515"/>
    </location>
</feature>
<feature type="domain" description="Ig-like" evidence="15">
    <location>
        <begin position="3856"/>
        <end position="3943"/>
    </location>
</feature>
<evidence type="ECO:0000256" key="2">
    <source>
        <dbReference type="ARBA" id="ARBA00006692"/>
    </source>
</evidence>
<feature type="domain" description="Ig-like" evidence="15">
    <location>
        <begin position="5793"/>
        <end position="5882"/>
    </location>
</feature>
<dbReference type="InterPro" id="IPR035899">
    <property type="entry name" value="DBL_dom_sf"/>
</dbReference>
<keyword evidence="7" id="KW-0514">Muscle protein</keyword>
<feature type="domain" description="SH3" evidence="11">
    <location>
        <begin position="65"/>
        <end position="129"/>
    </location>
</feature>
<dbReference type="FunFam" id="2.60.40.10:FF:000080">
    <property type="entry name" value="Myosin light chain kinase, smooth muscle"/>
    <property type="match status" value="1"/>
</dbReference>
<dbReference type="InterPro" id="IPR001849">
    <property type="entry name" value="PH_domain"/>
</dbReference>
<keyword evidence="6" id="KW-1015">Disulfide bond</keyword>
<feature type="domain" description="Ig-like" evidence="15">
    <location>
        <begin position="1817"/>
        <end position="1914"/>
    </location>
</feature>
<feature type="domain" description="Ig-like" evidence="15">
    <location>
        <begin position="5340"/>
        <end position="5431"/>
    </location>
</feature>
<dbReference type="PROSITE" id="PS50002">
    <property type="entry name" value="SH3"/>
    <property type="match status" value="1"/>
</dbReference>
<feature type="domain" description="Protein kinase" evidence="14">
    <location>
        <begin position="6232"/>
        <end position="6519"/>
    </location>
</feature>
<dbReference type="GO" id="GO:0005524">
    <property type="term" value="F:ATP binding"/>
    <property type="evidence" value="ECO:0007669"/>
    <property type="project" value="InterPro"/>
</dbReference>
<feature type="domain" description="Ig-like" evidence="15">
    <location>
        <begin position="4421"/>
        <end position="4509"/>
    </location>
</feature>
<dbReference type="WBParaSite" id="mrna-Wban_08886">
    <property type="protein sequence ID" value="mrna-Wban_08886"/>
    <property type="gene ID" value="Wban_08886"/>
</dbReference>
<dbReference type="FunFam" id="2.60.40.10:FF:000425">
    <property type="entry name" value="Myosin light chain kinase"/>
    <property type="match status" value="7"/>
</dbReference>
<name>A0AAF5Q1X0_WUCBA</name>
<feature type="domain" description="Fibronectin type-III" evidence="16">
    <location>
        <begin position="5921"/>
        <end position="6017"/>
    </location>
</feature>
<feature type="domain" description="Ig-like" evidence="15">
    <location>
        <begin position="2446"/>
        <end position="2541"/>
    </location>
</feature>
<feature type="domain" description="Ig-like" evidence="15">
    <location>
        <begin position="3664"/>
        <end position="3753"/>
    </location>
</feature>
<dbReference type="Pfam" id="PF00069">
    <property type="entry name" value="Pkinase"/>
    <property type="match status" value="2"/>
</dbReference>
<dbReference type="GO" id="GO:0019899">
    <property type="term" value="F:enzyme binding"/>
    <property type="evidence" value="ECO:0007669"/>
    <property type="project" value="UniProtKB-ARBA"/>
</dbReference>
<dbReference type="GO" id="GO:0045214">
    <property type="term" value="P:sarcomere organization"/>
    <property type="evidence" value="ECO:0007669"/>
    <property type="project" value="UniProtKB-ARBA"/>
</dbReference>
<reference evidence="17" key="2">
    <citation type="journal article" date="2016" name="Mol. Ecol.">
        <title>Population genomics of the filarial nematode parasite Wuchereria bancrofti from mosquitoes.</title>
        <authorList>
            <person name="Small S.T."/>
            <person name="Reimer L.J."/>
            <person name="Tisch D.J."/>
            <person name="King C.L."/>
            <person name="Christensen B.M."/>
            <person name="Siba P.M."/>
            <person name="Kazura J.W."/>
            <person name="Serre D."/>
            <person name="Zimmerman P.A."/>
        </authorList>
    </citation>
    <scope>NUCLEOTIDE SEQUENCE</scope>
    <source>
        <strain evidence="17">pt0022</strain>
    </source>
</reference>
<dbReference type="Pfam" id="PF00041">
    <property type="entry name" value="fn3"/>
    <property type="match status" value="2"/>
</dbReference>
<feature type="domain" description="Ig-like" evidence="15">
    <location>
        <begin position="4230"/>
        <end position="4320"/>
    </location>
</feature>
<dbReference type="Gene3D" id="1.20.900.10">
    <property type="entry name" value="Dbl homology (DH) domain"/>
    <property type="match status" value="1"/>
</dbReference>